<dbReference type="SUPFAM" id="SSF55681">
    <property type="entry name" value="Class II aaRS and biotin synthetases"/>
    <property type="match status" value="1"/>
</dbReference>
<organism evidence="9 10">
    <name type="scientific">Candidatus Saganbacteria bacterium</name>
    <dbReference type="NCBI Taxonomy" id="2575572"/>
    <lineage>
        <taxon>Bacteria</taxon>
        <taxon>Bacillati</taxon>
        <taxon>Saganbacteria</taxon>
    </lineage>
</organism>
<dbReference type="InterPro" id="IPR002310">
    <property type="entry name" value="Gly-tRNA_ligase_asu"/>
</dbReference>
<keyword evidence="5" id="KW-0067">ATP-binding</keyword>
<dbReference type="Pfam" id="PF02091">
    <property type="entry name" value="tRNA-synt_2e"/>
    <property type="match status" value="1"/>
</dbReference>
<dbReference type="Proteomes" id="UP000808761">
    <property type="component" value="Unassembled WGS sequence"/>
</dbReference>
<keyword evidence="7" id="KW-0030">Aminoacyl-tRNA synthetase</keyword>
<evidence type="ECO:0000313" key="10">
    <source>
        <dbReference type="Proteomes" id="UP000808761"/>
    </source>
</evidence>
<protein>
    <recommendedName>
        <fullName evidence="2">glycine--tRNA ligase</fullName>
        <ecNumber evidence="2">6.1.1.14</ecNumber>
    </recommendedName>
</protein>
<dbReference type="PANTHER" id="PTHR30075:SF2">
    <property type="entry name" value="GLYCINE--TRNA LIGASE, CHLOROPLASTIC_MITOCHONDRIAL 2"/>
    <property type="match status" value="1"/>
</dbReference>
<evidence type="ECO:0000256" key="2">
    <source>
        <dbReference type="ARBA" id="ARBA00012829"/>
    </source>
</evidence>
<sequence length="56" mass="6371">MKTLTFQQIIEKLNGYWAERGCVICQPYDMEKGAATMSPATFFNVLGPKPRKIAYI</sequence>
<evidence type="ECO:0000256" key="8">
    <source>
        <dbReference type="ARBA" id="ARBA00047937"/>
    </source>
</evidence>
<comment type="caution">
    <text evidence="9">The sequence shown here is derived from an EMBL/GenBank/DDBJ whole genome shotgun (WGS) entry which is preliminary data.</text>
</comment>
<evidence type="ECO:0000256" key="7">
    <source>
        <dbReference type="ARBA" id="ARBA00023146"/>
    </source>
</evidence>
<name>A0A9D6UMA3_UNCSA</name>
<keyword evidence="3 9" id="KW-0436">Ligase</keyword>
<dbReference type="EC" id="6.1.1.14" evidence="2"/>
<proteinExistence type="inferred from homology"/>
<gene>
    <name evidence="9" type="ORF">HZB08_02595</name>
</gene>
<dbReference type="GO" id="GO:0005829">
    <property type="term" value="C:cytosol"/>
    <property type="evidence" value="ECO:0007669"/>
    <property type="project" value="TreeGrafter"/>
</dbReference>
<dbReference type="AlphaFoldDB" id="A0A9D6UMA3"/>
<feature type="non-terminal residue" evidence="9">
    <location>
        <position position="56"/>
    </location>
</feature>
<comment type="catalytic activity">
    <reaction evidence="8">
        <text>tRNA(Gly) + glycine + ATP = glycyl-tRNA(Gly) + AMP + diphosphate</text>
        <dbReference type="Rhea" id="RHEA:16013"/>
        <dbReference type="Rhea" id="RHEA-COMP:9664"/>
        <dbReference type="Rhea" id="RHEA-COMP:9683"/>
        <dbReference type="ChEBI" id="CHEBI:30616"/>
        <dbReference type="ChEBI" id="CHEBI:33019"/>
        <dbReference type="ChEBI" id="CHEBI:57305"/>
        <dbReference type="ChEBI" id="CHEBI:78442"/>
        <dbReference type="ChEBI" id="CHEBI:78522"/>
        <dbReference type="ChEBI" id="CHEBI:456215"/>
        <dbReference type="EC" id="6.1.1.14"/>
    </reaction>
</comment>
<evidence type="ECO:0000256" key="6">
    <source>
        <dbReference type="ARBA" id="ARBA00022917"/>
    </source>
</evidence>
<dbReference type="InterPro" id="IPR006194">
    <property type="entry name" value="Gly-tRNA-synth_heterodimer"/>
</dbReference>
<evidence type="ECO:0000313" key="9">
    <source>
        <dbReference type="EMBL" id="MBI5078891.1"/>
    </source>
</evidence>
<accession>A0A9D6UMA3</accession>
<evidence type="ECO:0000256" key="3">
    <source>
        <dbReference type="ARBA" id="ARBA00022598"/>
    </source>
</evidence>
<dbReference type="GO" id="GO:0005524">
    <property type="term" value="F:ATP binding"/>
    <property type="evidence" value="ECO:0007669"/>
    <property type="project" value="UniProtKB-KW"/>
</dbReference>
<dbReference type="GO" id="GO:0006426">
    <property type="term" value="P:glycyl-tRNA aminoacylation"/>
    <property type="evidence" value="ECO:0007669"/>
    <property type="project" value="InterPro"/>
</dbReference>
<reference evidence="9" key="1">
    <citation type="submission" date="2020-07" db="EMBL/GenBank/DDBJ databases">
        <title>Huge and variable diversity of episymbiotic CPR bacteria and DPANN archaea in groundwater ecosystems.</title>
        <authorList>
            <person name="He C.Y."/>
            <person name="Keren R."/>
            <person name="Whittaker M."/>
            <person name="Farag I.F."/>
            <person name="Doudna J."/>
            <person name="Cate J.H.D."/>
            <person name="Banfield J.F."/>
        </authorList>
    </citation>
    <scope>NUCLEOTIDE SEQUENCE</scope>
    <source>
        <strain evidence="9">NC_groundwater_1860_Pr3_B-0.1um_51_7</strain>
    </source>
</reference>
<evidence type="ECO:0000256" key="5">
    <source>
        <dbReference type="ARBA" id="ARBA00022840"/>
    </source>
</evidence>
<dbReference type="PANTHER" id="PTHR30075">
    <property type="entry name" value="GLYCYL-TRNA SYNTHETASE"/>
    <property type="match status" value="1"/>
</dbReference>
<comment type="similarity">
    <text evidence="1">Belongs to the class-II aminoacyl-tRNA synthetase family.</text>
</comment>
<keyword evidence="6" id="KW-0648">Protein biosynthesis</keyword>
<evidence type="ECO:0000256" key="4">
    <source>
        <dbReference type="ARBA" id="ARBA00022741"/>
    </source>
</evidence>
<keyword evidence="4" id="KW-0547">Nucleotide-binding</keyword>
<dbReference type="PROSITE" id="PS50861">
    <property type="entry name" value="AA_TRNA_LIGASE_II_GLYAB"/>
    <property type="match status" value="1"/>
</dbReference>
<dbReference type="InterPro" id="IPR045864">
    <property type="entry name" value="aa-tRNA-synth_II/BPL/LPL"/>
</dbReference>
<evidence type="ECO:0000256" key="1">
    <source>
        <dbReference type="ARBA" id="ARBA00008226"/>
    </source>
</evidence>
<dbReference type="EMBL" id="JACRKR010000127">
    <property type="protein sequence ID" value="MBI5078891.1"/>
    <property type="molecule type" value="Genomic_DNA"/>
</dbReference>
<dbReference type="GO" id="GO:0004820">
    <property type="term" value="F:glycine-tRNA ligase activity"/>
    <property type="evidence" value="ECO:0007669"/>
    <property type="project" value="UniProtKB-EC"/>
</dbReference>
<dbReference type="Gene3D" id="3.30.930.10">
    <property type="entry name" value="Bira Bifunctional Protein, Domain 2"/>
    <property type="match status" value="1"/>
</dbReference>